<evidence type="ECO:0000256" key="9">
    <source>
        <dbReference type="ARBA" id="ARBA00022792"/>
    </source>
</evidence>
<reference evidence="18" key="1">
    <citation type="submission" date="2019-08" db="EMBL/GenBank/DDBJ databases">
        <title>Phocoena sinus (Vaquita) genome, mPhoSin1, primary haplotype.</title>
        <authorList>
            <person name="Morin P."/>
            <person name="Mountcastle J."/>
            <person name="Fungtammasan C."/>
            <person name="Rhie A."/>
            <person name="Rojas-Bracho L."/>
            <person name="Smith C.R."/>
            <person name="Taylor B.L."/>
            <person name="Gulland F.M.D."/>
            <person name="Musser W."/>
            <person name="Houck M."/>
            <person name="Haase B."/>
            <person name="Paez S."/>
            <person name="Howe K."/>
            <person name="Torrance J."/>
            <person name="Formenti G."/>
            <person name="Phillippy A."/>
            <person name="Ryder O."/>
            <person name="Jarvis E.D."/>
            <person name="Fedrigo O."/>
        </authorList>
    </citation>
    <scope>NUCLEOTIDE SEQUENCE [LARGE SCALE GENOMIC DNA]</scope>
</reference>
<evidence type="ECO:0000256" key="12">
    <source>
        <dbReference type="ARBA" id="ARBA00022989"/>
    </source>
</evidence>
<evidence type="ECO:0000256" key="14">
    <source>
        <dbReference type="ARBA" id="ARBA00023136"/>
    </source>
</evidence>
<reference evidence="18" key="2">
    <citation type="submission" date="2025-08" db="UniProtKB">
        <authorList>
            <consortium name="Ensembl"/>
        </authorList>
    </citation>
    <scope>IDENTIFICATION</scope>
</reference>
<keyword evidence="7" id="KW-0679">Respiratory chain</keyword>
<evidence type="ECO:0000256" key="10">
    <source>
        <dbReference type="ARBA" id="ARBA00022946"/>
    </source>
</evidence>
<name>A0A8C9C2A3_PHOSS</name>
<evidence type="ECO:0000256" key="1">
    <source>
        <dbReference type="ARBA" id="ARBA00003195"/>
    </source>
</evidence>
<evidence type="ECO:0000256" key="3">
    <source>
        <dbReference type="ARBA" id="ARBA00008713"/>
    </source>
</evidence>
<dbReference type="Proteomes" id="UP000694554">
    <property type="component" value="Chromosome 3"/>
</dbReference>
<evidence type="ECO:0000313" key="19">
    <source>
        <dbReference type="Proteomes" id="UP000694554"/>
    </source>
</evidence>
<dbReference type="GO" id="GO:0045271">
    <property type="term" value="C:respiratory chain complex I"/>
    <property type="evidence" value="ECO:0007669"/>
    <property type="project" value="InterPro"/>
</dbReference>
<accession>A0A8C9C2A3</accession>
<evidence type="ECO:0000256" key="11">
    <source>
        <dbReference type="ARBA" id="ARBA00022982"/>
    </source>
</evidence>
<dbReference type="Pfam" id="PF15088">
    <property type="entry name" value="NADH_dh_m_C1"/>
    <property type="match status" value="1"/>
</dbReference>
<organism evidence="18 19">
    <name type="scientific">Phocoena sinus</name>
    <name type="common">Vaquita</name>
    <dbReference type="NCBI Taxonomy" id="42100"/>
    <lineage>
        <taxon>Eukaryota</taxon>
        <taxon>Metazoa</taxon>
        <taxon>Chordata</taxon>
        <taxon>Craniata</taxon>
        <taxon>Vertebrata</taxon>
        <taxon>Euteleostomi</taxon>
        <taxon>Mammalia</taxon>
        <taxon>Eutheria</taxon>
        <taxon>Laurasiatheria</taxon>
        <taxon>Artiodactyla</taxon>
        <taxon>Whippomorpha</taxon>
        <taxon>Cetacea</taxon>
        <taxon>Odontoceti</taxon>
        <taxon>Phocoenidae</taxon>
        <taxon>Phocoena</taxon>
    </lineage>
</organism>
<dbReference type="GO" id="GO:0005743">
    <property type="term" value="C:mitochondrial inner membrane"/>
    <property type="evidence" value="ECO:0007669"/>
    <property type="project" value="UniProtKB-SubCell"/>
</dbReference>
<evidence type="ECO:0000256" key="7">
    <source>
        <dbReference type="ARBA" id="ARBA00022660"/>
    </source>
</evidence>
<keyword evidence="19" id="KW-1185">Reference proteome</keyword>
<evidence type="ECO:0000313" key="18">
    <source>
        <dbReference type="Ensembl" id="ENSPSNP00000017753.1"/>
    </source>
</evidence>
<proteinExistence type="inferred from homology"/>
<evidence type="ECO:0000256" key="5">
    <source>
        <dbReference type="ARBA" id="ARBA00016767"/>
    </source>
</evidence>
<keyword evidence="12 17" id="KW-1133">Transmembrane helix</keyword>
<keyword evidence="6" id="KW-0813">Transport</keyword>
<evidence type="ECO:0000256" key="6">
    <source>
        <dbReference type="ARBA" id="ARBA00022448"/>
    </source>
</evidence>
<dbReference type="AlphaFoldDB" id="A0A8C9C2A3"/>
<keyword evidence="11" id="KW-0249">Electron transport</keyword>
<reference evidence="18" key="3">
    <citation type="submission" date="2025-09" db="UniProtKB">
        <authorList>
            <consortium name="Ensembl"/>
        </authorList>
    </citation>
    <scope>IDENTIFICATION</scope>
</reference>
<evidence type="ECO:0000256" key="13">
    <source>
        <dbReference type="ARBA" id="ARBA00023128"/>
    </source>
</evidence>
<keyword evidence="8 17" id="KW-0812">Transmembrane</keyword>
<evidence type="ECO:0000256" key="8">
    <source>
        <dbReference type="ARBA" id="ARBA00022692"/>
    </source>
</evidence>
<feature type="transmembrane region" description="Helical" evidence="17">
    <location>
        <begin position="43"/>
        <end position="61"/>
    </location>
</feature>
<dbReference type="PANTHER" id="PTHR17097:SF0">
    <property type="entry name" value="NADH DEHYDROGENASE [UBIQUINONE] 1 SUBUNIT C1, MITOCHONDRIAL"/>
    <property type="match status" value="1"/>
</dbReference>
<comment type="subunit">
    <text evidence="4">Complex I is composed of 45 different subunits.</text>
</comment>
<protein>
    <recommendedName>
        <fullName evidence="5">NADH dehydrogenase [ubiquinone] 1 subunit C1, mitochondrial</fullName>
    </recommendedName>
    <alternativeName>
        <fullName evidence="15">Complex I-KFYI</fullName>
    </alternativeName>
    <alternativeName>
        <fullName evidence="16">NADH-ubiquinone oxidoreductase KFYI subunit</fullName>
    </alternativeName>
</protein>
<comment type="similarity">
    <text evidence="3">Belongs to the complex I NDUFC1 subunit family.</text>
</comment>
<keyword evidence="10" id="KW-0809">Transit peptide</keyword>
<dbReference type="PANTHER" id="PTHR17097">
    <property type="entry name" value="NADH-UBIQUINONE OXIDOREDUCTASE KFYI SUBUNIT"/>
    <property type="match status" value="1"/>
</dbReference>
<evidence type="ECO:0000256" key="2">
    <source>
        <dbReference type="ARBA" id="ARBA00004298"/>
    </source>
</evidence>
<evidence type="ECO:0000256" key="16">
    <source>
        <dbReference type="ARBA" id="ARBA00032841"/>
    </source>
</evidence>
<dbReference type="Ensembl" id="ENSPSNT00000020006.1">
    <property type="protein sequence ID" value="ENSPSNP00000017753.1"/>
    <property type="gene ID" value="ENSPSNG00000013045.1"/>
</dbReference>
<evidence type="ECO:0000256" key="17">
    <source>
        <dbReference type="SAM" id="Phobius"/>
    </source>
</evidence>
<keyword evidence="9" id="KW-0999">Mitochondrion inner membrane</keyword>
<evidence type="ECO:0000256" key="4">
    <source>
        <dbReference type="ARBA" id="ARBA00011533"/>
    </source>
</evidence>
<keyword evidence="13" id="KW-0496">Mitochondrion</keyword>
<evidence type="ECO:0000256" key="15">
    <source>
        <dbReference type="ARBA" id="ARBA00030166"/>
    </source>
</evidence>
<comment type="subcellular location">
    <subcellularLocation>
        <location evidence="2">Mitochondrion inner membrane</location>
        <topology evidence="2">Single-pass membrane protein</topology>
        <orientation evidence="2">Matrix side</orientation>
    </subcellularLocation>
</comment>
<keyword evidence="14 17" id="KW-0472">Membrane</keyword>
<comment type="function">
    <text evidence="1">Accessory subunit of the mitochondrial membrane respiratory chain NADH dehydrogenase (Complex I), that is believed not to be involved in catalysis. Complex I functions in the transfer of electrons from NADH to the respiratory chain. The immediate electron acceptor for the enzyme is believed to be ubiquinone.</text>
</comment>
<sequence length="77" mass="8907">MKQAPGSIFSTVSRLLAPARILNGFLARSKFYIWELPDDKPDWLKAGLALGTSIFLWIYLIKHKEDVLEYKRRNGLE</sequence>
<dbReference type="GeneTree" id="ENSGT00390000002565"/>
<dbReference type="InterPro" id="IPR026192">
    <property type="entry name" value="NDUFC1"/>
</dbReference>